<dbReference type="Pfam" id="PF00480">
    <property type="entry name" value="ROK"/>
    <property type="match status" value="1"/>
</dbReference>
<sequence length="358" mass="35823">MSSCGGPPTCSPSARPCPATEPPVAAAPPSWHLGIDIGGTKVALRAESADGRTEEHTFLWPNDQDGPDRDLALLSDGVATLAARTGDGFQAVGVAVPATVGPDERVTSWPSRPSWTGLALGPALRALVPGAAIAWADDGDVAALAEAAAADCANLLYIGVGTGIGGGLVLDGRLCPGPGRGSFELGHLVVALGGPVCVCGRQGCLQAIASGPATLARARELHGEPVTYEELREALRTARPWATAAIDGTCQALATAIMGVTELLHPGLAVIGGGFTAGIDNLVDRIATHLTPMSRPGRPAPPVAPARLGGLSSLRGAVLLARAVTDGAVPSAAAAAPVRGDTRGAASTTPPALHQEEA</sequence>
<evidence type="ECO:0000313" key="4">
    <source>
        <dbReference type="Proteomes" id="UP000663421"/>
    </source>
</evidence>
<name>A0ABX6W174_STRMQ</name>
<dbReference type="InterPro" id="IPR043129">
    <property type="entry name" value="ATPase_NBD"/>
</dbReference>
<dbReference type="Proteomes" id="UP000663421">
    <property type="component" value="Chromosome"/>
</dbReference>
<organism evidence="3 4">
    <name type="scientific">Streptomyces malaysiensis</name>
    <dbReference type="NCBI Taxonomy" id="92644"/>
    <lineage>
        <taxon>Bacteria</taxon>
        <taxon>Bacillati</taxon>
        <taxon>Actinomycetota</taxon>
        <taxon>Actinomycetes</taxon>
        <taxon>Kitasatosporales</taxon>
        <taxon>Streptomycetaceae</taxon>
        <taxon>Streptomyces</taxon>
        <taxon>Streptomyces violaceusniger group</taxon>
    </lineage>
</organism>
<feature type="region of interest" description="Disordered" evidence="2">
    <location>
        <begin position="330"/>
        <end position="358"/>
    </location>
</feature>
<reference evidence="3 4" key="1">
    <citation type="submission" date="2020-11" db="EMBL/GenBank/DDBJ databases">
        <title>Complete genome sequence unveiled secondary metabolic potentials in Streptomyces solisilvae HNM0141.</title>
        <authorList>
            <person name="Huang X."/>
        </authorList>
    </citation>
    <scope>NUCLEOTIDE SEQUENCE [LARGE SCALE GENOMIC DNA]</scope>
    <source>
        <strain evidence="3 4">HNM0141</strain>
    </source>
</reference>
<dbReference type="Gene3D" id="3.30.420.40">
    <property type="match status" value="2"/>
</dbReference>
<dbReference type="PANTHER" id="PTHR18964:SF169">
    <property type="entry name" value="N-ACETYLMANNOSAMINE KINASE"/>
    <property type="match status" value="1"/>
</dbReference>
<feature type="region of interest" description="Disordered" evidence="2">
    <location>
        <begin position="1"/>
        <end position="24"/>
    </location>
</feature>
<comment type="similarity">
    <text evidence="1">Belongs to the ROK (NagC/XylR) family.</text>
</comment>
<dbReference type="InterPro" id="IPR000600">
    <property type="entry name" value="ROK"/>
</dbReference>
<proteinExistence type="inferred from homology"/>
<dbReference type="SUPFAM" id="SSF53067">
    <property type="entry name" value="Actin-like ATPase domain"/>
    <property type="match status" value="1"/>
</dbReference>
<evidence type="ECO:0000256" key="1">
    <source>
        <dbReference type="ARBA" id="ARBA00006479"/>
    </source>
</evidence>
<protein>
    <submittedName>
        <fullName evidence="3">ROK family protein</fullName>
    </submittedName>
</protein>
<accession>A0ABX6W174</accession>
<dbReference type="EMBL" id="CP065050">
    <property type="protein sequence ID" value="QPI55263.1"/>
    <property type="molecule type" value="Genomic_DNA"/>
</dbReference>
<dbReference type="PANTHER" id="PTHR18964">
    <property type="entry name" value="ROK (REPRESSOR, ORF, KINASE) FAMILY"/>
    <property type="match status" value="1"/>
</dbReference>
<evidence type="ECO:0000256" key="2">
    <source>
        <dbReference type="SAM" id="MobiDB-lite"/>
    </source>
</evidence>
<evidence type="ECO:0000313" key="3">
    <source>
        <dbReference type="EMBL" id="QPI55263.1"/>
    </source>
</evidence>
<gene>
    <name evidence="3" type="ORF">I1A49_10265</name>
</gene>
<keyword evidence="4" id="KW-1185">Reference proteome</keyword>